<comment type="caution">
    <text evidence="1">The sequence shown here is derived from an EMBL/GenBank/DDBJ whole genome shotgun (WGS) entry which is preliminary data.</text>
</comment>
<accession>A0A1C7M9L9</accession>
<dbReference type="OrthoDB" id="674604at2759"/>
<protein>
    <submittedName>
        <fullName evidence="1">Uncharacterized protein</fullName>
    </submittedName>
</protein>
<evidence type="ECO:0000313" key="2">
    <source>
        <dbReference type="Proteomes" id="UP000092993"/>
    </source>
</evidence>
<keyword evidence="2" id="KW-1185">Reference proteome</keyword>
<organism evidence="1 2">
    <name type="scientific">Grifola frondosa</name>
    <name type="common">Maitake</name>
    <name type="synonym">Polyporus frondosus</name>
    <dbReference type="NCBI Taxonomy" id="5627"/>
    <lineage>
        <taxon>Eukaryota</taxon>
        <taxon>Fungi</taxon>
        <taxon>Dikarya</taxon>
        <taxon>Basidiomycota</taxon>
        <taxon>Agaricomycotina</taxon>
        <taxon>Agaricomycetes</taxon>
        <taxon>Polyporales</taxon>
        <taxon>Grifolaceae</taxon>
        <taxon>Grifola</taxon>
    </lineage>
</organism>
<sequence>MKQSNDQSIFAWRGVSNKPTHLGLLAPSPSYFRDSHSIVQQRSGIQAQPYFSVTNYGVLLRAPLQKVEGKVWRAALACQSDMGARICISLKHEGGDQYSKESDSLWDVATVANPNAGLTRKMYTFGTLPFSPTFCPPWRPQKCVLHVPR</sequence>
<dbReference type="EMBL" id="LUGG01000006">
    <property type="protein sequence ID" value="OBZ73591.1"/>
    <property type="molecule type" value="Genomic_DNA"/>
</dbReference>
<name>A0A1C7M9L9_GRIFR</name>
<dbReference type="AlphaFoldDB" id="A0A1C7M9L9"/>
<gene>
    <name evidence="1" type="ORF">A0H81_06088</name>
</gene>
<evidence type="ECO:0000313" key="1">
    <source>
        <dbReference type="EMBL" id="OBZ73591.1"/>
    </source>
</evidence>
<reference evidence="1 2" key="1">
    <citation type="submission" date="2016-03" db="EMBL/GenBank/DDBJ databases">
        <title>Whole genome sequencing of Grifola frondosa 9006-11.</title>
        <authorList>
            <person name="Min B."/>
            <person name="Park H."/>
            <person name="Kim J.-G."/>
            <person name="Cho H."/>
            <person name="Oh Y.-L."/>
            <person name="Kong W.-S."/>
            <person name="Choi I.-G."/>
        </authorList>
    </citation>
    <scope>NUCLEOTIDE SEQUENCE [LARGE SCALE GENOMIC DNA]</scope>
    <source>
        <strain evidence="1 2">9006-11</strain>
    </source>
</reference>
<dbReference type="Proteomes" id="UP000092993">
    <property type="component" value="Unassembled WGS sequence"/>
</dbReference>
<proteinExistence type="predicted"/>